<accession>A0A2Z6LJF8</accession>
<keyword evidence="2" id="KW-1185">Reference proteome</keyword>
<name>A0A2Z6LJF8_TRISU</name>
<evidence type="ECO:0000313" key="1">
    <source>
        <dbReference type="EMBL" id="GAU17610.1"/>
    </source>
</evidence>
<evidence type="ECO:0000313" key="2">
    <source>
        <dbReference type="Proteomes" id="UP000242715"/>
    </source>
</evidence>
<dbReference type="OrthoDB" id="1436450at2759"/>
<dbReference type="GO" id="GO:0003924">
    <property type="term" value="F:GTPase activity"/>
    <property type="evidence" value="ECO:0007669"/>
    <property type="project" value="InterPro"/>
</dbReference>
<dbReference type="EMBL" id="DF973173">
    <property type="protein sequence ID" value="GAU17610.1"/>
    <property type="molecule type" value="Genomic_DNA"/>
</dbReference>
<dbReference type="Gene3D" id="3.40.50.300">
    <property type="entry name" value="P-loop containing nucleotide triphosphate hydrolases"/>
    <property type="match status" value="1"/>
</dbReference>
<dbReference type="GO" id="GO:0005525">
    <property type="term" value="F:GTP binding"/>
    <property type="evidence" value="ECO:0007669"/>
    <property type="project" value="InterPro"/>
</dbReference>
<organism evidence="1 2">
    <name type="scientific">Trifolium subterraneum</name>
    <name type="common">Subterranean clover</name>
    <dbReference type="NCBI Taxonomy" id="3900"/>
    <lineage>
        <taxon>Eukaryota</taxon>
        <taxon>Viridiplantae</taxon>
        <taxon>Streptophyta</taxon>
        <taxon>Embryophyta</taxon>
        <taxon>Tracheophyta</taxon>
        <taxon>Spermatophyta</taxon>
        <taxon>Magnoliopsida</taxon>
        <taxon>eudicotyledons</taxon>
        <taxon>Gunneridae</taxon>
        <taxon>Pentapetalae</taxon>
        <taxon>rosids</taxon>
        <taxon>fabids</taxon>
        <taxon>Fabales</taxon>
        <taxon>Fabaceae</taxon>
        <taxon>Papilionoideae</taxon>
        <taxon>50 kb inversion clade</taxon>
        <taxon>NPAAA clade</taxon>
        <taxon>Hologalegina</taxon>
        <taxon>IRL clade</taxon>
        <taxon>Trifolieae</taxon>
        <taxon>Trifolium</taxon>
    </lineage>
</organism>
<dbReference type="AlphaFoldDB" id="A0A2Z6LJF8"/>
<dbReference type="SUPFAM" id="SSF52540">
    <property type="entry name" value="P-loop containing nucleoside triphosphate hydrolases"/>
    <property type="match status" value="1"/>
</dbReference>
<dbReference type="Pfam" id="PF00071">
    <property type="entry name" value="Ras"/>
    <property type="match status" value="1"/>
</dbReference>
<dbReference type="InterPro" id="IPR001806">
    <property type="entry name" value="Small_GTPase"/>
</dbReference>
<protein>
    <submittedName>
        <fullName evidence="1">Uncharacterized protein</fullName>
    </submittedName>
</protein>
<dbReference type="InterPro" id="IPR027417">
    <property type="entry name" value="P-loop_NTPase"/>
</dbReference>
<proteinExistence type="predicted"/>
<gene>
    <name evidence="1" type="ORF">TSUD_288480</name>
</gene>
<sequence>MASRRRTLLKVIVLGDSGVGKTSLMNQYPSQFLIWESYHRIWPQSRLDDIENLDVVA</sequence>
<dbReference type="Proteomes" id="UP000242715">
    <property type="component" value="Unassembled WGS sequence"/>
</dbReference>
<reference evidence="2" key="1">
    <citation type="journal article" date="2017" name="Front. Plant Sci.">
        <title>Climate Clever Clovers: New Paradigm to Reduce the Environmental Footprint of Ruminants by Breeding Low Methanogenic Forages Utilizing Haplotype Variation.</title>
        <authorList>
            <person name="Kaur P."/>
            <person name="Appels R."/>
            <person name="Bayer P.E."/>
            <person name="Keeble-Gagnere G."/>
            <person name="Wang J."/>
            <person name="Hirakawa H."/>
            <person name="Shirasawa K."/>
            <person name="Vercoe P."/>
            <person name="Stefanova K."/>
            <person name="Durmic Z."/>
            <person name="Nichols P."/>
            <person name="Revell C."/>
            <person name="Isobe S.N."/>
            <person name="Edwards D."/>
            <person name="Erskine W."/>
        </authorList>
    </citation>
    <scope>NUCLEOTIDE SEQUENCE [LARGE SCALE GENOMIC DNA]</scope>
    <source>
        <strain evidence="2">cv. Daliak</strain>
    </source>
</reference>